<feature type="transmembrane region" description="Helical" evidence="1">
    <location>
        <begin position="37"/>
        <end position="59"/>
    </location>
</feature>
<dbReference type="GO" id="GO:0098826">
    <property type="term" value="C:endoplasmic reticulum tubular network membrane"/>
    <property type="evidence" value="ECO:0007669"/>
    <property type="project" value="UniProtKB-UniRule"/>
</dbReference>
<reference evidence="3" key="1">
    <citation type="journal article" date="2024" name="BMC Genomics">
        <title>Functional annotation of a divergent genome using sequence and structure-based similarity.</title>
        <authorList>
            <person name="Svedberg D."/>
            <person name="Winiger R.R."/>
            <person name="Berg A."/>
            <person name="Sharma H."/>
            <person name="Tellgren-Roth C."/>
            <person name="Debrunner-Vossbrinck B.A."/>
            <person name="Vossbrinck C.R."/>
            <person name="Barandun J."/>
        </authorList>
    </citation>
    <scope>NUCLEOTIDE SEQUENCE</scope>
    <source>
        <strain evidence="3">Illinois isolate</strain>
    </source>
</reference>
<evidence type="ECO:0000259" key="2">
    <source>
        <dbReference type="Pfam" id="PF10058"/>
    </source>
</evidence>
<comment type="subcellular location">
    <subcellularLocation>
        <location evidence="1">Endoplasmic reticulum membrane</location>
        <topology evidence="1">Multi-pass membrane protein</topology>
    </subcellularLocation>
</comment>
<dbReference type="InterPro" id="IPR019273">
    <property type="entry name" value="Lunapark_Znf"/>
</dbReference>
<keyword evidence="1" id="KW-0812">Transmembrane</keyword>
<evidence type="ECO:0000256" key="1">
    <source>
        <dbReference type="RuleBase" id="RU367073"/>
    </source>
</evidence>
<name>A0AAX4JAE5_9MICR</name>
<dbReference type="PANTHER" id="PTHR22166:SF12">
    <property type="entry name" value="ENDOPLASMIC RETICULUM JUNCTION FORMATION PROTEIN LUNAPARK"/>
    <property type="match status" value="1"/>
</dbReference>
<dbReference type="Proteomes" id="UP001334084">
    <property type="component" value="Chromosome 3"/>
</dbReference>
<accession>A0AAX4JAE5</accession>
<dbReference type="PANTHER" id="PTHR22166">
    <property type="entry name" value="ENDOPLASMIC RETICULUM JUNCTION FORMATION PROTEIN LUNAPARK"/>
    <property type="match status" value="1"/>
</dbReference>
<dbReference type="Pfam" id="PF10058">
    <property type="entry name" value="Zn_ribbon_10"/>
    <property type="match status" value="1"/>
</dbReference>
<evidence type="ECO:0000313" key="3">
    <source>
        <dbReference type="EMBL" id="WUR02928.1"/>
    </source>
</evidence>
<comment type="domain">
    <text evidence="1">The C4-type zinc finger motif is necessary both for its ER three-way tubular junction localization and formation.</text>
</comment>
<dbReference type="RefSeq" id="XP_065329073.1">
    <property type="nucleotide sequence ID" value="XM_065473001.1"/>
</dbReference>
<protein>
    <recommendedName>
        <fullName evidence="1">Endoplasmic reticulum junction formation protein lunapark</fullName>
    </recommendedName>
</protein>
<dbReference type="GO" id="GO:0071788">
    <property type="term" value="P:endoplasmic reticulum tubular network maintenance"/>
    <property type="evidence" value="ECO:0007669"/>
    <property type="project" value="UniProtKB-UniRule"/>
</dbReference>
<keyword evidence="1" id="KW-0863">Zinc-finger</keyword>
<dbReference type="KEGG" id="vnx:VNE69_03147"/>
<keyword evidence="1" id="KW-0256">Endoplasmic reticulum</keyword>
<feature type="domain" description="Lunapark zinc ribbon" evidence="2">
    <location>
        <begin position="149"/>
        <end position="197"/>
    </location>
</feature>
<sequence>MGNVVSKKKSTREIVRNLDKLIIQTEKKKKNLVKSKASENICLFYFFLIFLICSFLFALLNEYNLILFIFLPVVSIFFIKFVSSLVYSWRLESILVLLEDLHQQQKEYIQVLKSEEDYKDTIEILNKYEDSTQRNTSFSKISQKKSNLLENVADIVLGEDPTKMYALICTHCHYHNGMIHPDDELSEYVCYNCGTKNQRKKKTK</sequence>
<dbReference type="GO" id="GO:0008270">
    <property type="term" value="F:zinc ion binding"/>
    <property type="evidence" value="ECO:0007669"/>
    <property type="project" value="UniProtKB-KW"/>
</dbReference>
<feature type="transmembrane region" description="Helical" evidence="1">
    <location>
        <begin position="65"/>
        <end position="87"/>
    </location>
</feature>
<keyword evidence="1" id="KW-0862">Zinc</keyword>
<comment type="similarity">
    <text evidence="1">Belongs to the lunapark family.</text>
</comment>
<comment type="function">
    <text evidence="1">Plays a role in determining ER morphology.</text>
</comment>
<keyword evidence="1" id="KW-0472">Membrane</keyword>
<dbReference type="EMBL" id="CP142728">
    <property type="protein sequence ID" value="WUR02928.1"/>
    <property type="molecule type" value="Genomic_DNA"/>
</dbReference>
<organism evidence="3 4">
    <name type="scientific">Vairimorpha necatrix</name>
    <dbReference type="NCBI Taxonomy" id="6039"/>
    <lineage>
        <taxon>Eukaryota</taxon>
        <taxon>Fungi</taxon>
        <taxon>Fungi incertae sedis</taxon>
        <taxon>Microsporidia</taxon>
        <taxon>Nosematidae</taxon>
        <taxon>Vairimorpha</taxon>
    </lineage>
</organism>
<keyword evidence="1" id="KW-0479">Metal-binding</keyword>
<proteinExistence type="inferred from homology"/>
<dbReference type="GO" id="GO:1903373">
    <property type="term" value="P:positive regulation of endoplasmic reticulum tubular network organization"/>
    <property type="evidence" value="ECO:0007669"/>
    <property type="project" value="UniProtKB-UniRule"/>
</dbReference>
<dbReference type="AlphaFoldDB" id="A0AAX4JAE5"/>
<evidence type="ECO:0000313" key="4">
    <source>
        <dbReference type="Proteomes" id="UP001334084"/>
    </source>
</evidence>
<dbReference type="InterPro" id="IPR040115">
    <property type="entry name" value="Lnp"/>
</dbReference>
<keyword evidence="4" id="KW-1185">Reference proteome</keyword>
<keyword evidence="1" id="KW-1133">Transmembrane helix</keyword>
<dbReference type="GeneID" id="90540743"/>
<gene>
    <name evidence="3" type="ORF">VNE69_03147</name>
</gene>